<dbReference type="PROSITE" id="PS51257">
    <property type="entry name" value="PROKAR_LIPOPROTEIN"/>
    <property type="match status" value="1"/>
</dbReference>
<dbReference type="InterPro" id="IPR025164">
    <property type="entry name" value="Toastrack_DUF4097"/>
</dbReference>
<keyword evidence="3" id="KW-1185">Reference proteome</keyword>
<evidence type="ECO:0000259" key="1">
    <source>
        <dbReference type="Pfam" id="PF13349"/>
    </source>
</evidence>
<dbReference type="EMBL" id="FNFF01000024">
    <property type="protein sequence ID" value="SDL26521.1"/>
    <property type="molecule type" value="Genomic_DNA"/>
</dbReference>
<dbReference type="RefSeq" id="WP_093617450.1">
    <property type="nucleotide sequence ID" value="NZ_FNFF01000024.1"/>
</dbReference>
<organism evidence="2 3">
    <name type="scientific">Streptomyces indicus</name>
    <dbReference type="NCBI Taxonomy" id="417292"/>
    <lineage>
        <taxon>Bacteria</taxon>
        <taxon>Bacillati</taxon>
        <taxon>Actinomycetota</taxon>
        <taxon>Actinomycetes</taxon>
        <taxon>Kitasatosporales</taxon>
        <taxon>Streptomycetaceae</taxon>
        <taxon>Streptomyces</taxon>
    </lineage>
</organism>
<feature type="domain" description="DUF4097" evidence="1">
    <location>
        <begin position="124"/>
        <end position="237"/>
    </location>
</feature>
<evidence type="ECO:0000313" key="3">
    <source>
        <dbReference type="Proteomes" id="UP000199155"/>
    </source>
</evidence>
<proteinExistence type="predicted"/>
<gene>
    <name evidence="2" type="ORF">SAMN05421806_12461</name>
</gene>
<reference evidence="2 3" key="1">
    <citation type="submission" date="2016-10" db="EMBL/GenBank/DDBJ databases">
        <authorList>
            <person name="de Groot N.N."/>
        </authorList>
    </citation>
    <scope>NUCLEOTIDE SEQUENCE [LARGE SCALE GENOMIC DNA]</scope>
    <source>
        <strain evidence="2 3">CGMCC 4.5727</strain>
    </source>
</reference>
<protein>
    <submittedName>
        <fullName evidence="2">Putative adhesin</fullName>
    </submittedName>
</protein>
<accession>A0A1G9IMX8</accession>
<dbReference type="STRING" id="417292.SAMN05421806_12461"/>
<sequence>MSVRTARLRSRRVWVAAGAVAGVLVISGCSDVGDDADPEVRNFALQGRQLTVDSEDSALDLVVGDGDEVRVTRWFDGSTVIGEDPKISWEMVGGKRLVLRVECDGVVSSCESRHRIEVPRGVAVNIDNQDGRVNASGFTTALKIKSNDGRVVVKESSGSLDLDSRDGAVEVVGGSSRQIRAHAQDGRVELALGNVPDRVDVRSKDGSVEIGLPEASYNVKAEARDGSVEVDVPRDASSPHVVSAVSEDGRVRVHTV</sequence>
<dbReference type="OrthoDB" id="5243271at2"/>
<dbReference type="Proteomes" id="UP000199155">
    <property type="component" value="Unassembled WGS sequence"/>
</dbReference>
<dbReference type="AlphaFoldDB" id="A0A1G9IMX8"/>
<evidence type="ECO:0000313" key="2">
    <source>
        <dbReference type="EMBL" id="SDL26521.1"/>
    </source>
</evidence>
<name>A0A1G9IMX8_9ACTN</name>
<dbReference type="Pfam" id="PF13349">
    <property type="entry name" value="DUF4097"/>
    <property type="match status" value="1"/>
</dbReference>